<evidence type="ECO:0000313" key="2">
    <source>
        <dbReference type="Proteomes" id="UP000029363"/>
    </source>
</evidence>
<dbReference type="RefSeq" id="YP_009100628.1">
    <property type="nucleotide sequence ID" value="NC_025437.1"/>
</dbReference>
<dbReference type="GeneID" id="22277334"/>
<organism evidence="1 2">
    <name type="scientific">Shigella phage Shf125875</name>
    <dbReference type="NCBI Taxonomy" id="1541825"/>
    <lineage>
        <taxon>Viruses</taxon>
        <taxon>Duplodnaviria</taxon>
        <taxon>Heunggongvirae</taxon>
        <taxon>Uroviricota</taxon>
        <taxon>Caudoviricetes</taxon>
        <taxon>Pantevenvirales</taxon>
        <taxon>Straboviridae</taxon>
        <taxon>Tevenvirinae</taxon>
        <taxon>Mosigvirus</taxon>
        <taxon>Mosigvirus utam</taxon>
    </lineage>
</organism>
<name>A0A088FR52_9CAUD</name>
<proteinExistence type="predicted"/>
<sequence>MSIDLTFPGPYDQGELEALLYQEMCSRAKNDIQYAIDNPWGEFHILMGNRIIGVQWRFVGLEAEDYEENEHGDWIPVGEYHWEYGGPDFEVSCAWVEQ</sequence>
<accession>A0A088FR52</accession>
<keyword evidence="2" id="KW-1185">Reference proteome</keyword>
<dbReference type="EMBL" id="KM407600">
    <property type="protein sequence ID" value="AIM50668.1"/>
    <property type="molecule type" value="Genomic_DNA"/>
</dbReference>
<protein>
    <submittedName>
        <fullName evidence="1">Uncharacterized protein</fullName>
    </submittedName>
</protein>
<reference evidence="1 2" key="1">
    <citation type="submission" date="2014-08" db="EMBL/GenBank/DDBJ databases">
        <title>Isolation and development of bioluminescent reporter phages for bacterial dysentery.</title>
        <authorList>
            <person name="Schofield D.A."/>
            <person name="Wray D.J."/>
            <person name="Molineux I.J."/>
        </authorList>
    </citation>
    <scope>NUCLEOTIDE SEQUENCE [LARGE SCALE GENOMIC DNA]</scope>
</reference>
<dbReference type="Proteomes" id="UP000029363">
    <property type="component" value="Segment"/>
</dbReference>
<evidence type="ECO:0000313" key="1">
    <source>
        <dbReference type="EMBL" id="AIM50668.1"/>
    </source>
</evidence>
<dbReference type="KEGG" id="vg:22277334"/>